<organism evidence="2 3">
    <name type="scientific">Lactarius akahatsu</name>
    <dbReference type="NCBI Taxonomy" id="416441"/>
    <lineage>
        <taxon>Eukaryota</taxon>
        <taxon>Fungi</taxon>
        <taxon>Dikarya</taxon>
        <taxon>Basidiomycota</taxon>
        <taxon>Agaricomycotina</taxon>
        <taxon>Agaricomycetes</taxon>
        <taxon>Russulales</taxon>
        <taxon>Russulaceae</taxon>
        <taxon>Lactarius</taxon>
    </lineage>
</organism>
<dbReference type="Proteomes" id="UP001201163">
    <property type="component" value="Unassembled WGS sequence"/>
</dbReference>
<dbReference type="InterPro" id="IPR036047">
    <property type="entry name" value="F-box-like_dom_sf"/>
</dbReference>
<sequence length="360" mass="40163">MSQENSREYQRQAIDAEIRLLQESLRALRRRRNALAPISSLPPELFAAIFSFLRLPPSGTTLLGMEPDRQLSWPHVAHVCHQWREVALNQPFFWSHVDFITLTPASATEMLVRAKSAPLYLEALVPKYHWDVHSKKELQPRVSRICQLAISAEPFGLDMVLKGLVSPAPILEYLSLSGKKNKWGRASVAGTLFNGSTPRLSRLDLRDCDISWKSPLFRGLKHLKINTLSANARPRLSFWLDALEEIPQLKTLVLHSASPITPSFPFDVERTVTLPSLIYINISASPEDCGLALAHLVLPALTSLCVTVISRVDSGGDVQRVLSYVARHAHGPQDTGPLQSVLIHCHRARADILAWPVADI</sequence>
<proteinExistence type="predicted"/>
<evidence type="ECO:0000313" key="3">
    <source>
        <dbReference type="Proteomes" id="UP001201163"/>
    </source>
</evidence>
<evidence type="ECO:0000259" key="1">
    <source>
        <dbReference type="Pfam" id="PF12937"/>
    </source>
</evidence>
<feature type="domain" description="F-box" evidence="1">
    <location>
        <begin position="38"/>
        <end position="99"/>
    </location>
</feature>
<evidence type="ECO:0000313" key="2">
    <source>
        <dbReference type="EMBL" id="KAH8992339.1"/>
    </source>
</evidence>
<dbReference type="EMBL" id="JAKELL010000022">
    <property type="protein sequence ID" value="KAH8992339.1"/>
    <property type="molecule type" value="Genomic_DNA"/>
</dbReference>
<comment type="caution">
    <text evidence="2">The sequence shown here is derived from an EMBL/GenBank/DDBJ whole genome shotgun (WGS) entry which is preliminary data.</text>
</comment>
<dbReference type="Gene3D" id="1.20.1280.50">
    <property type="match status" value="1"/>
</dbReference>
<protein>
    <recommendedName>
        <fullName evidence="1">F-box domain-containing protein</fullName>
    </recommendedName>
</protein>
<dbReference type="AlphaFoldDB" id="A0AAD4LG91"/>
<dbReference type="InterPro" id="IPR001810">
    <property type="entry name" value="F-box_dom"/>
</dbReference>
<dbReference type="Pfam" id="PF12937">
    <property type="entry name" value="F-box-like"/>
    <property type="match status" value="1"/>
</dbReference>
<reference evidence="2" key="1">
    <citation type="submission" date="2022-01" db="EMBL/GenBank/DDBJ databases">
        <title>Comparative genomics reveals a dynamic genome evolution in the ectomycorrhizal milk-cap (Lactarius) mushrooms.</title>
        <authorList>
            <consortium name="DOE Joint Genome Institute"/>
            <person name="Lebreton A."/>
            <person name="Tang N."/>
            <person name="Kuo A."/>
            <person name="LaButti K."/>
            <person name="Drula E."/>
            <person name="Barry K."/>
            <person name="Clum A."/>
            <person name="Lipzen A."/>
            <person name="Mousain D."/>
            <person name="Ng V."/>
            <person name="Wang R."/>
            <person name="Wang X."/>
            <person name="Dai Y."/>
            <person name="Henrissat B."/>
            <person name="Grigoriev I.V."/>
            <person name="Guerin-Laguette A."/>
            <person name="Yu F."/>
            <person name="Martin F.M."/>
        </authorList>
    </citation>
    <scope>NUCLEOTIDE SEQUENCE</scope>
    <source>
        <strain evidence="2">QP</strain>
    </source>
</reference>
<dbReference type="SUPFAM" id="SSF81383">
    <property type="entry name" value="F-box domain"/>
    <property type="match status" value="1"/>
</dbReference>
<name>A0AAD4LG91_9AGAM</name>
<accession>A0AAD4LG91</accession>
<gene>
    <name evidence="2" type="ORF">EDB92DRAFT_1987493</name>
</gene>
<dbReference type="Gene3D" id="3.80.10.10">
    <property type="entry name" value="Ribonuclease Inhibitor"/>
    <property type="match status" value="1"/>
</dbReference>
<dbReference type="SUPFAM" id="SSF52058">
    <property type="entry name" value="L domain-like"/>
    <property type="match status" value="1"/>
</dbReference>
<feature type="non-terminal residue" evidence="2">
    <location>
        <position position="360"/>
    </location>
</feature>
<keyword evidence="3" id="KW-1185">Reference proteome</keyword>
<dbReference type="InterPro" id="IPR032675">
    <property type="entry name" value="LRR_dom_sf"/>
</dbReference>